<keyword evidence="1" id="KW-0732">Signal</keyword>
<evidence type="ECO:0000313" key="2">
    <source>
        <dbReference type="EMBL" id="SNX35643.1"/>
    </source>
</evidence>
<protein>
    <submittedName>
        <fullName evidence="2">Omega-Liphistoxin-Lsp1a_1</fullName>
    </submittedName>
</protein>
<organism evidence="2">
    <name type="scientific">Liphistius sp. SGP-2016</name>
    <dbReference type="NCBI Taxonomy" id="1905180"/>
    <lineage>
        <taxon>Eukaryota</taxon>
        <taxon>Metazoa</taxon>
        <taxon>Ecdysozoa</taxon>
        <taxon>Arthropoda</taxon>
        <taxon>Chelicerata</taxon>
        <taxon>Arachnida</taxon>
        <taxon>Araneae</taxon>
        <taxon>Mesothelae</taxon>
        <taxon>Liphistiidae</taxon>
        <taxon>Liphistius</taxon>
    </lineage>
</organism>
<sequence length="65" mass="7171">MNMKILVLVAVLCLVVSTHAERHSKTDMEDSPMIQERRCLESGKPCSGGTQKIPCCGMCTRNKCT</sequence>
<accession>A0A4Q8K806</accession>
<name>A0A4Q8K806_9ARAC</name>
<dbReference type="EMBL" id="HAHL01000355">
    <property type="protein sequence ID" value="SNX35643.1"/>
    <property type="molecule type" value="Transcribed_RNA"/>
</dbReference>
<dbReference type="EMBL" id="HAHL01000359">
    <property type="protein sequence ID" value="SNX35669.1"/>
    <property type="molecule type" value="Transcribed_RNA"/>
</dbReference>
<dbReference type="SUPFAM" id="SSF57059">
    <property type="entry name" value="omega toxin-like"/>
    <property type="match status" value="1"/>
</dbReference>
<feature type="chain" id="PRO_5036357474" evidence="1">
    <location>
        <begin position="21"/>
        <end position="65"/>
    </location>
</feature>
<reference evidence="2" key="1">
    <citation type="submission" date="2017-05" db="EMBL/GenBank/DDBJ databases">
        <authorList>
            <person name="QRISCLOUD D."/>
        </authorList>
    </citation>
    <scope>NUCLEOTIDE SEQUENCE</scope>
</reference>
<dbReference type="AlphaFoldDB" id="A0A4Q8K806"/>
<feature type="signal peptide" evidence="1">
    <location>
        <begin position="1"/>
        <end position="20"/>
    </location>
</feature>
<proteinExistence type="predicted"/>
<evidence type="ECO:0000256" key="1">
    <source>
        <dbReference type="SAM" id="SignalP"/>
    </source>
</evidence>
<reference evidence="2" key="2">
    <citation type="submission" date="2019-05" db="EMBL/GenBank/DDBJ databases">
        <title>Unravelling the molecular evolution of spider venoms.</title>
        <authorList>
            <person name="Pineda S."/>
        </authorList>
    </citation>
    <scope>NUCLEOTIDE SEQUENCE</scope>
</reference>